<dbReference type="PANTHER" id="PTHR42813">
    <property type="entry name" value="ZINC-TYPE ALCOHOL DEHYDROGENASE-LIKE"/>
    <property type="match status" value="1"/>
</dbReference>
<name>A0A2U1SZG1_9MICO</name>
<dbReference type="SUPFAM" id="SSF50129">
    <property type="entry name" value="GroES-like"/>
    <property type="match status" value="1"/>
</dbReference>
<keyword evidence="4" id="KW-0560">Oxidoreductase</keyword>
<evidence type="ECO:0000313" key="8">
    <source>
        <dbReference type="EMBL" id="PWB97007.1"/>
    </source>
</evidence>
<dbReference type="Proteomes" id="UP000244978">
    <property type="component" value="Unassembled WGS sequence"/>
</dbReference>
<evidence type="ECO:0000256" key="1">
    <source>
        <dbReference type="ARBA" id="ARBA00001947"/>
    </source>
</evidence>
<dbReference type="InterPro" id="IPR011032">
    <property type="entry name" value="GroES-like_sf"/>
</dbReference>
<dbReference type="InterPro" id="IPR013154">
    <property type="entry name" value="ADH-like_N"/>
</dbReference>
<comment type="caution">
    <text evidence="8">The sequence shown here is derived from an EMBL/GenBank/DDBJ whole genome shotgun (WGS) entry which is preliminary data.</text>
</comment>
<evidence type="ECO:0000256" key="3">
    <source>
        <dbReference type="ARBA" id="ARBA00022833"/>
    </source>
</evidence>
<dbReference type="EMBL" id="QEEX01000001">
    <property type="protein sequence ID" value="PWB97007.1"/>
    <property type="molecule type" value="Genomic_DNA"/>
</dbReference>
<evidence type="ECO:0000259" key="6">
    <source>
        <dbReference type="Pfam" id="PF00107"/>
    </source>
</evidence>
<dbReference type="Pfam" id="PF08240">
    <property type="entry name" value="ADH_N"/>
    <property type="match status" value="1"/>
</dbReference>
<keyword evidence="3 5" id="KW-0862">Zinc</keyword>
<dbReference type="Gene3D" id="3.40.50.720">
    <property type="entry name" value="NAD(P)-binding Rossmann-like Domain"/>
    <property type="match status" value="1"/>
</dbReference>
<proteinExistence type="inferred from homology"/>
<gene>
    <name evidence="8" type="ORF">DF220_03515</name>
</gene>
<evidence type="ECO:0000313" key="9">
    <source>
        <dbReference type="Proteomes" id="UP000244978"/>
    </source>
</evidence>
<organism evidence="8 9">
    <name type="scientific">Homoserinimonas hongtaonis</name>
    <dbReference type="NCBI Taxonomy" id="2079791"/>
    <lineage>
        <taxon>Bacteria</taxon>
        <taxon>Bacillati</taxon>
        <taxon>Actinomycetota</taxon>
        <taxon>Actinomycetes</taxon>
        <taxon>Micrococcales</taxon>
        <taxon>Microbacteriaceae</taxon>
        <taxon>Homoserinimonas</taxon>
    </lineage>
</organism>
<feature type="domain" description="Alcohol dehydrogenase-like C-terminal" evidence="6">
    <location>
        <begin position="183"/>
        <end position="308"/>
    </location>
</feature>
<evidence type="ECO:0000256" key="5">
    <source>
        <dbReference type="RuleBase" id="RU361277"/>
    </source>
</evidence>
<dbReference type="Pfam" id="PF00107">
    <property type="entry name" value="ADH_zinc_N"/>
    <property type="match status" value="1"/>
</dbReference>
<reference evidence="9" key="1">
    <citation type="submission" date="2018-04" db="EMBL/GenBank/DDBJ databases">
        <authorList>
            <person name="Liu S."/>
            <person name="Wang Z."/>
            <person name="Li J."/>
        </authorList>
    </citation>
    <scope>NUCLEOTIDE SEQUENCE [LARGE SCALE GENOMIC DNA]</scope>
    <source>
        <strain evidence="9">S1194</strain>
    </source>
</reference>
<dbReference type="GO" id="GO:0016491">
    <property type="term" value="F:oxidoreductase activity"/>
    <property type="evidence" value="ECO:0007669"/>
    <property type="project" value="UniProtKB-KW"/>
</dbReference>
<keyword evidence="2 5" id="KW-0479">Metal-binding</keyword>
<feature type="domain" description="Alcohol dehydrogenase-like N-terminal" evidence="7">
    <location>
        <begin position="25"/>
        <end position="130"/>
    </location>
</feature>
<evidence type="ECO:0000259" key="7">
    <source>
        <dbReference type="Pfam" id="PF08240"/>
    </source>
</evidence>
<dbReference type="PANTHER" id="PTHR42813:SF2">
    <property type="entry name" value="DEHYDROGENASE, ZINC-CONTAINING, PUTATIVE (AFU_ORTHOLOGUE AFUA_2G02810)-RELATED"/>
    <property type="match status" value="1"/>
</dbReference>
<dbReference type="GO" id="GO:0008270">
    <property type="term" value="F:zinc ion binding"/>
    <property type="evidence" value="ECO:0007669"/>
    <property type="project" value="InterPro"/>
</dbReference>
<dbReference type="SUPFAM" id="SSF51735">
    <property type="entry name" value="NAD(P)-binding Rossmann-fold domains"/>
    <property type="match status" value="1"/>
</dbReference>
<dbReference type="InterPro" id="IPR036291">
    <property type="entry name" value="NAD(P)-bd_dom_sf"/>
</dbReference>
<accession>A0A2U1SZG1</accession>
<comment type="similarity">
    <text evidence="5">Belongs to the zinc-containing alcohol dehydrogenase family.</text>
</comment>
<comment type="cofactor">
    <cofactor evidence="1 5">
        <name>Zn(2+)</name>
        <dbReference type="ChEBI" id="CHEBI:29105"/>
    </cofactor>
</comment>
<keyword evidence="9" id="KW-1185">Reference proteome</keyword>
<dbReference type="CDD" id="cd08287">
    <property type="entry name" value="FDH_like_ADH3"/>
    <property type="match status" value="1"/>
</dbReference>
<dbReference type="PROSITE" id="PS00059">
    <property type="entry name" value="ADH_ZINC"/>
    <property type="match status" value="1"/>
</dbReference>
<dbReference type="RefSeq" id="WP_108997007.1">
    <property type="nucleotide sequence ID" value="NZ_QEEX01000001.1"/>
</dbReference>
<dbReference type="InterPro" id="IPR013149">
    <property type="entry name" value="ADH-like_C"/>
</dbReference>
<evidence type="ECO:0000256" key="4">
    <source>
        <dbReference type="ARBA" id="ARBA00023002"/>
    </source>
</evidence>
<dbReference type="Gene3D" id="3.90.180.10">
    <property type="entry name" value="Medium-chain alcohol dehydrogenases, catalytic domain"/>
    <property type="match status" value="1"/>
</dbReference>
<sequence>MRATVIHGERDVRLEEAPEPQLIADTDAVVRVVAACVCGSDLWPYRGVTPTTEPHRIGHEFVGIVEQVGAAVSTVSPGEFVIAPFYFCDNTCVNCANGVSTSCLNGGWWGAVDRNGNFVDGAQGDRVRVPLADGTLVATPEIPTDDLIPSLLTLADVMGTGHHAAISAGVTAGSTVAVVGDGAVGLCGVLAAKRLGASRIVAMSRNDVRAAIAREFGATDIVAERGDEGVARLKEMFDGIGPDFVLECVGTKESMDQAIRSARPGGMVGYVGVPNGGPELPIRRLFNTNVGVNGGVAPVRGYIEELLPEVLSGAINPGLVFDLEVPLTEIAEAYAAMDERRATKVLVRP</sequence>
<dbReference type="AlphaFoldDB" id="A0A2U1SZG1"/>
<evidence type="ECO:0000256" key="2">
    <source>
        <dbReference type="ARBA" id="ARBA00022723"/>
    </source>
</evidence>
<protein>
    <submittedName>
        <fullName evidence="8">IMP dehydrogenase</fullName>
    </submittedName>
</protein>
<dbReference type="InterPro" id="IPR002328">
    <property type="entry name" value="ADH_Zn_CS"/>
</dbReference>